<dbReference type="PIRSF" id="PIRSF001554">
    <property type="entry name" value="SucCS_beta"/>
    <property type="match status" value="1"/>
</dbReference>
<keyword evidence="5 6" id="KW-0067">ATP-binding</keyword>
<dbReference type="NCBIfam" id="TIGR01016">
    <property type="entry name" value="sucCoAbeta"/>
    <property type="match status" value="1"/>
</dbReference>
<keyword evidence="9" id="KW-1185">Reference proteome</keyword>
<feature type="binding site" evidence="5">
    <location>
        <position position="223"/>
    </location>
    <ligand>
        <name>Mg(2+)</name>
        <dbReference type="ChEBI" id="CHEBI:18420"/>
    </ligand>
</feature>
<dbReference type="InterPro" id="IPR011761">
    <property type="entry name" value="ATP-grasp"/>
</dbReference>
<dbReference type="Gene3D" id="3.30.1490.20">
    <property type="entry name" value="ATP-grasp fold, A domain"/>
    <property type="match status" value="1"/>
</dbReference>
<dbReference type="InterPro" id="IPR016102">
    <property type="entry name" value="Succinyl-CoA_synth-like"/>
</dbReference>
<dbReference type="Gene3D" id="3.40.50.261">
    <property type="entry name" value="Succinyl-CoA synthetase domains"/>
    <property type="match status" value="1"/>
</dbReference>
<dbReference type="RefSeq" id="WP_425344542.1">
    <property type="nucleotide sequence ID" value="NZ_JBGUBD010000003.1"/>
</dbReference>
<comment type="catalytic activity">
    <reaction evidence="5">
        <text>succinate + ATP + CoA = succinyl-CoA + ADP + phosphate</text>
        <dbReference type="Rhea" id="RHEA:17661"/>
        <dbReference type="ChEBI" id="CHEBI:30031"/>
        <dbReference type="ChEBI" id="CHEBI:30616"/>
        <dbReference type="ChEBI" id="CHEBI:43474"/>
        <dbReference type="ChEBI" id="CHEBI:57287"/>
        <dbReference type="ChEBI" id="CHEBI:57292"/>
        <dbReference type="ChEBI" id="CHEBI:456216"/>
        <dbReference type="EC" id="6.2.1.5"/>
    </reaction>
</comment>
<comment type="cofactor">
    <cofactor evidence="5">
        <name>Mg(2+)</name>
        <dbReference type="ChEBI" id="CHEBI:18420"/>
    </cofactor>
    <text evidence="5">Binds 1 Mg(2+) ion per subunit.</text>
</comment>
<comment type="pathway">
    <text evidence="5">Carbohydrate metabolism; tricarboxylic acid cycle; succinate from succinyl-CoA (ligase route): step 1/1.</text>
</comment>
<name>A0ABV4U1Y7_9BACT</name>
<keyword evidence="3 5" id="KW-0547">Nucleotide-binding</keyword>
<protein>
    <recommendedName>
        <fullName evidence="5">Succinate--CoA ligase [ADP-forming] subunit beta</fullName>
        <ecNumber evidence="5">6.2.1.5</ecNumber>
    </recommendedName>
    <alternativeName>
        <fullName evidence="5">Succinyl-CoA synthetase subunit beta</fullName>
        <shortName evidence="5">SCS-beta</shortName>
    </alternativeName>
</protein>
<feature type="binding site" evidence="5">
    <location>
        <begin position="331"/>
        <end position="333"/>
    </location>
    <ligand>
        <name>substrate</name>
        <note>ligand shared with subunit alpha</note>
    </ligand>
</feature>
<comment type="similarity">
    <text evidence="5">Belongs to the succinate/malate CoA ligase beta subunit family.</text>
</comment>
<dbReference type="InterPro" id="IPR013815">
    <property type="entry name" value="ATP_grasp_subdomain_1"/>
</dbReference>
<reference evidence="8 9" key="1">
    <citation type="submission" date="2024-08" db="EMBL/GenBank/DDBJ databases">
        <title>Whole-genome sequencing of halo(alkali)philic microorganisms from hypersaline lakes.</title>
        <authorList>
            <person name="Sorokin D.Y."/>
            <person name="Merkel A.Y."/>
            <person name="Messina E."/>
            <person name="Yakimov M."/>
        </authorList>
    </citation>
    <scope>NUCLEOTIDE SEQUENCE [LARGE SCALE GENOMIC DNA]</scope>
    <source>
        <strain evidence="8 9">AB-hyl4</strain>
    </source>
</reference>
<dbReference type="Pfam" id="PF08442">
    <property type="entry name" value="ATP-grasp_2"/>
    <property type="match status" value="1"/>
</dbReference>
<organism evidence="8 9">
    <name type="scientific">Natronomicrosphaera hydrolytica</name>
    <dbReference type="NCBI Taxonomy" id="3242702"/>
    <lineage>
        <taxon>Bacteria</taxon>
        <taxon>Pseudomonadati</taxon>
        <taxon>Planctomycetota</taxon>
        <taxon>Phycisphaerae</taxon>
        <taxon>Phycisphaerales</taxon>
        <taxon>Phycisphaeraceae</taxon>
        <taxon>Natronomicrosphaera</taxon>
    </lineage>
</organism>
<evidence type="ECO:0000259" key="7">
    <source>
        <dbReference type="PROSITE" id="PS50975"/>
    </source>
</evidence>
<feature type="binding site" evidence="5">
    <location>
        <position position="274"/>
    </location>
    <ligand>
        <name>substrate</name>
        <note>ligand shared with subunit alpha</note>
    </ligand>
</feature>
<proteinExistence type="inferred from homology"/>
<gene>
    <name evidence="5 8" type="primary">sucC</name>
    <name evidence="8" type="ORF">ACERK3_04820</name>
</gene>
<evidence type="ECO:0000256" key="4">
    <source>
        <dbReference type="ARBA" id="ARBA00022842"/>
    </source>
</evidence>
<dbReference type="HAMAP" id="MF_00558">
    <property type="entry name" value="Succ_CoA_beta"/>
    <property type="match status" value="1"/>
</dbReference>
<dbReference type="SUPFAM" id="SSF52210">
    <property type="entry name" value="Succinyl-CoA synthetase domains"/>
    <property type="match status" value="1"/>
</dbReference>
<feature type="binding site" evidence="5">
    <location>
        <position position="203"/>
    </location>
    <ligand>
        <name>Mg(2+)</name>
        <dbReference type="ChEBI" id="CHEBI:18420"/>
    </ligand>
</feature>
<keyword evidence="2 5" id="KW-0479">Metal-binding</keyword>
<comment type="function">
    <text evidence="5">Succinyl-CoA synthetase functions in the citric acid cycle (TCA), coupling the hydrolysis of succinyl-CoA to the synthesis of either ATP or GTP and thus represents the only step of substrate-level phosphorylation in the TCA. The beta subunit provides nucleotide specificity of the enzyme and binds the substrate succinate, while the binding sites for coenzyme A and phosphate are found in the alpha subunit.</text>
</comment>
<accession>A0ABV4U1Y7</accession>
<feature type="domain" description="ATP-grasp" evidence="7">
    <location>
        <begin position="9"/>
        <end position="264"/>
    </location>
</feature>
<feature type="binding site" evidence="5">
    <location>
        <position position="50"/>
    </location>
    <ligand>
        <name>ATP</name>
        <dbReference type="ChEBI" id="CHEBI:30616"/>
    </ligand>
</feature>
<evidence type="ECO:0000313" key="8">
    <source>
        <dbReference type="EMBL" id="MFA9477613.1"/>
    </source>
</evidence>
<feature type="binding site" evidence="5">
    <location>
        <position position="111"/>
    </location>
    <ligand>
        <name>ATP</name>
        <dbReference type="ChEBI" id="CHEBI:30616"/>
    </ligand>
</feature>
<keyword evidence="1 5" id="KW-0436">Ligase</keyword>
<dbReference type="Proteomes" id="UP001575105">
    <property type="component" value="Unassembled WGS sequence"/>
</dbReference>
<evidence type="ECO:0000256" key="5">
    <source>
        <dbReference type="HAMAP-Rule" id="MF_00558"/>
    </source>
</evidence>
<dbReference type="Gene3D" id="3.30.470.20">
    <property type="entry name" value="ATP-grasp fold, B domain"/>
    <property type="match status" value="1"/>
</dbReference>
<dbReference type="EMBL" id="JBGUBD010000003">
    <property type="protein sequence ID" value="MFA9477613.1"/>
    <property type="molecule type" value="Genomic_DNA"/>
</dbReference>
<dbReference type="SUPFAM" id="SSF56059">
    <property type="entry name" value="Glutathione synthetase ATP-binding domain-like"/>
    <property type="match status" value="1"/>
</dbReference>
<dbReference type="NCBIfam" id="NF001913">
    <property type="entry name" value="PRK00696.1"/>
    <property type="match status" value="1"/>
</dbReference>
<keyword evidence="5" id="KW-0816">Tricarboxylic acid cycle</keyword>
<comment type="caution">
    <text evidence="5">Lacks conserved residue(s) required for the propagation of feature annotation.</text>
</comment>
<evidence type="ECO:0000313" key="9">
    <source>
        <dbReference type="Proteomes" id="UP001575105"/>
    </source>
</evidence>
<evidence type="ECO:0000256" key="1">
    <source>
        <dbReference type="ARBA" id="ARBA00022598"/>
    </source>
</evidence>
<feature type="binding site" evidence="5">
    <location>
        <position position="106"/>
    </location>
    <ligand>
        <name>ATP</name>
        <dbReference type="ChEBI" id="CHEBI:30616"/>
    </ligand>
</feature>
<keyword evidence="4 5" id="KW-0460">Magnesium</keyword>
<dbReference type="Pfam" id="PF00549">
    <property type="entry name" value="Ligase_CoA"/>
    <property type="match status" value="1"/>
</dbReference>
<dbReference type="InterPro" id="IPR017866">
    <property type="entry name" value="Succ-CoA_synthase_bsu_CS"/>
</dbReference>
<comment type="caution">
    <text evidence="8">The sequence shown here is derived from an EMBL/GenBank/DDBJ whole genome shotgun (WGS) entry which is preliminary data.</text>
</comment>
<dbReference type="GO" id="GO:0004775">
    <property type="term" value="F:succinate-CoA ligase (ADP-forming) activity"/>
    <property type="evidence" value="ECO:0007669"/>
    <property type="project" value="UniProtKB-EC"/>
</dbReference>
<sequence>MKIHEYQSRELMQQFGIAVPGGVVIDNASEAAKAYEQVCKEENVTLAVVKAQVHAGGRGKGGGVKLVRSADEAKQAAEAILSKPLITPQTGPEGVVVQKLLIAAGVDIEKEYYLGMAVDRKTGLPVLIASSEGGVEIEEVAKHTPDAIIRESIDPQAGLHGYQARKVAFQVGFKGQQIKQASKIMAQLVRLFIETDASLAEINPLVVTPADSDNPDGRVLAIDAKISFDDNAMFRQKQIQEYHDPTEEDARELQANKFALNYIALDGNIGCLVNGAGLAMATMDIVKLHGGEPANFLDVGGSASEEAVTEAFRIILSDDKVQGVLVNIFGGIMQCDRIARAIVASAKSVGFKVPLVVRLEGTNVEEARKILEAAKGDIPTMQIGTDLTEAAKKITAAVGAPQPA</sequence>
<comment type="catalytic activity">
    <reaction evidence="5">
        <text>GTP + succinate + CoA = succinyl-CoA + GDP + phosphate</text>
        <dbReference type="Rhea" id="RHEA:22120"/>
        <dbReference type="ChEBI" id="CHEBI:30031"/>
        <dbReference type="ChEBI" id="CHEBI:37565"/>
        <dbReference type="ChEBI" id="CHEBI:43474"/>
        <dbReference type="ChEBI" id="CHEBI:57287"/>
        <dbReference type="ChEBI" id="CHEBI:57292"/>
        <dbReference type="ChEBI" id="CHEBI:58189"/>
    </reaction>
</comment>
<evidence type="ECO:0000256" key="6">
    <source>
        <dbReference type="PROSITE-ProRule" id="PRU00409"/>
    </source>
</evidence>
<dbReference type="InterPro" id="IPR013650">
    <property type="entry name" value="ATP-grasp_succ-CoA_synth-type"/>
</dbReference>
<dbReference type="EC" id="6.2.1.5" evidence="5"/>
<feature type="binding site" evidence="5">
    <location>
        <begin position="57"/>
        <end position="59"/>
    </location>
    <ligand>
        <name>ATP</name>
        <dbReference type="ChEBI" id="CHEBI:30616"/>
    </ligand>
</feature>
<evidence type="ECO:0000256" key="2">
    <source>
        <dbReference type="ARBA" id="ARBA00022723"/>
    </source>
</evidence>
<comment type="subunit">
    <text evidence="5">Heterotetramer of two alpha and two beta subunits.</text>
</comment>
<dbReference type="PANTHER" id="PTHR11815:SF10">
    <property type="entry name" value="SUCCINATE--COA LIGASE [GDP-FORMING] SUBUNIT BETA, MITOCHONDRIAL"/>
    <property type="match status" value="1"/>
</dbReference>
<dbReference type="InterPro" id="IPR005809">
    <property type="entry name" value="Succ_CoA_ligase-like_bsu"/>
</dbReference>
<dbReference type="PANTHER" id="PTHR11815">
    <property type="entry name" value="SUCCINYL-COA SYNTHETASE BETA CHAIN"/>
    <property type="match status" value="1"/>
</dbReference>
<dbReference type="PROSITE" id="PS01217">
    <property type="entry name" value="SUCCINYL_COA_LIG_3"/>
    <property type="match status" value="1"/>
</dbReference>
<dbReference type="InterPro" id="IPR005811">
    <property type="entry name" value="SUCC_ACL_C"/>
</dbReference>
<evidence type="ECO:0000256" key="3">
    <source>
        <dbReference type="ARBA" id="ARBA00022741"/>
    </source>
</evidence>
<dbReference type="PROSITE" id="PS50975">
    <property type="entry name" value="ATP_GRASP"/>
    <property type="match status" value="1"/>
</dbReference>